<evidence type="ECO:0000313" key="2">
    <source>
        <dbReference type="EMBL" id="GAA1914280.1"/>
    </source>
</evidence>
<evidence type="ECO:0000259" key="1">
    <source>
        <dbReference type="Pfam" id="PF13304"/>
    </source>
</evidence>
<comment type="caution">
    <text evidence="2">The sequence shown here is derived from an EMBL/GenBank/DDBJ whole genome shotgun (WGS) entry which is preliminary data.</text>
</comment>
<dbReference type="SUPFAM" id="SSF52540">
    <property type="entry name" value="P-loop containing nucleoside triphosphate hydrolases"/>
    <property type="match status" value="1"/>
</dbReference>
<protein>
    <submittedName>
        <fullName evidence="2">ATP-binding protein</fullName>
    </submittedName>
</protein>
<evidence type="ECO:0000313" key="3">
    <source>
        <dbReference type="Proteomes" id="UP001501303"/>
    </source>
</evidence>
<sequence>MQILAVKTGTEWDATHERPMREISVLLRFRVENYASLLEEQELSLIAEEAHEGRRTMRVPGSSLSALPVAAIFGANASGKSNVVRALGYMRRVVLDSHRRWQPDGGVERLPFMLSGAGAERPSTFAVDLVLDEVRYEYGFTVDDSQVLEEWLFSYPHRKRRKLFVRDRGGVFGYGDAFSGRRKVIEDIVRSNSLYLSAGASNNHPLLLRLHSWFRKELRIATEANYAERFAETVQLWETRGREQVEDLLRYADFGVESFDVSEDASSDEEVARLVQALRILHPDSVDEEDLSAWMKSRRTVRLAHRGSEGTVAIDPGLESSGTRTWTGLLGPVVSALNTGSVLVIDELDARLHPLLAARLVALFQEEKTNPLGAQLIFNTHDTSLLSPGSDARLRRDQVWLVEKGHADGPKRAAGASELIALLEYRPRDRVENLEKRYLAGRYGALPYFDEELIESFTSGEERVR</sequence>
<reference evidence="2 3" key="1">
    <citation type="journal article" date="2019" name="Int. J. Syst. Evol. Microbiol.">
        <title>The Global Catalogue of Microorganisms (GCM) 10K type strain sequencing project: providing services to taxonomists for standard genome sequencing and annotation.</title>
        <authorList>
            <consortium name="The Broad Institute Genomics Platform"/>
            <consortium name="The Broad Institute Genome Sequencing Center for Infectious Disease"/>
            <person name="Wu L."/>
            <person name="Ma J."/>
        </authorList>
    </citation>
    <scope>NUCLEOTIDE SEQUENCE [LARGE SCALE GENOMIC DNA]</scope>
    <source>
        <strain evidence="2 3">JCM 13581</strain>
    </source>
</reference>
<dbReference type="GO" id="GO:0005524">
    <property type="term" value="F:ATP binding"/>
    <property type="evidence" value="ECO:0007669"/>
    <property type="project" value="UniProtKB-KW"/>
</dbReference>
<accession>A0ABN2P859</accession>
<organism evidence="2 3">
    <name type="scientific">Streptomyces sodiiphilus</name>
    <dbReference type="NCBI Taxonomy" id="226217"/>
    <lineage>
        <taxon>Bacteria</taxon>
        <taxon>Bacillati</taxon>
        <taxon>Actinomycetota</taxon>
        <taxon>Actinomycetes</taxon>
        <taxon>Kitasatosporales</taxon>
        <taxon>Streptomycetaceae</taxon>
        <taxon>Streptomyces</taxon>
    </lineage>
</organism>
<proteinExistence type="predicted"/>
<keyword evidence="2" id="KW-0067">ATP-binding</keyword>
<dbReference type="PANTHER" id="PTHR40396:SF1">
    <property type="entry name" value="ATPASE AAA-TYPE CORE DOMAIN-CONTAINING PROTEIN"/>
    <property type="match status" value="1"/>
</dbReference>
<dbReference type="InterPro" id="IPR027417">
    <property type="entry name" value="P-loop_NTPase"/>
</dbReference>
<gene>
    <name evidence="2" type="ORF">GCM10009716_24690</name>
</gene>
<dbReference type="Proteomes" id="UP001501303">
    <property type="component" value="Unassembled WGS sequence"/>
</dbReference>
<dbReference type="InterPro" id="IPR003959">
    <property type="entry name" value="ATPase_AAA_core"/>
</dbReference>
<name>A0ABN2P859_9ACTN</name>
<keyword evidence="3" id="KW-1185">Reference proteome</keyword>
<keyword evidence="2" id="KW-0547">Nucleotide-binding</keyword>
<dbReference type="EMBL" id="BAAAMJ010000026">
    <property type="protein sequence ID" value="GAA1914280.1"/>
    <property type="molecule type" value="Genomic_DNA"/>
</dbReference>
<feature type="domain" description="ATPase AAA-type core" evidence="1">
    <location>
        <begin position="69"/>
        <end position="387"/>
    </location>
</feature>
<dbReference type="PANTHER" id="PTHR40396">
    <property type="entry name" value="ATPASE-LIKE PROTEIN"/>
    <property type="match status" value="1"/>
</dbReference>
<dbReference type="Pfam" id="PF13304">
    <property type="entry name" value="AAA_21"/>
    <property type="match status" value="1"/>
</dbReference>
<dbReference type="Gene3D" id="3.40.50.300">
    <property type="entry name" value="P-loop containing nucleotide triphosphate hydrolases"/>
    <property type="match status" value="1"/>
</dbReference>